<gene>
    <name evidence="1" type="ORF">CROST_021730</name>
</gene>
<dbReference type="KEGG" id="crw:CROST_021730"/>
<dbReference type="EMBL" id="CP096983">
    <property type="protein sequence ID" value="URZ11456.1"/>
    <property type="molecule type" value="Genomic_DNA"/>
</dbReference>
<dbReference type="AlphaFoldDB" id="A0A1S8MDN9"/>
<keyword evidence="2" id="KW-1185">Reference proteome</keyword>
<accession>A0A1S8MDN9</accession>
<dbReference type="Proteomes" id="UP000190951">
    <property type="component" value="Chromosome"/>
</dbReference>
<evidence type="ECO:0000313" key="2">
    <source>
        <dbReference type="Proteomes" id="UP000190951"/>
    </source>
</evidence>
<evidence type="ECO:0000313" key="1">
    <source>
        <dbReference type="EMBL" id="URZ11456.1"/>
    </source>
</evidence>
<sequence length="34" mass="3457">MKKILASKTVGTLVAVALIFIPVISFVIGSPGVS</sequence>
<name>A0A1S8MDN9_9CLOT</name>
<reference evidence="1 2" key="1">
    <citation type="submission" date="2022-04" db="EMBL/GenBank/DDBJ databases">
        <title>Genome sequence of C. roseum typestrain.</title>
        <authorList>
            <person name="Poehlein A."/>
            <person name="Schoch T."/>
            <person name="Duerre P."/>
            <person name="Daniel R."/>
        </authorList>
    </citation>
    <scope>NUCLEOTIDE SEQUENCE [LARGE SCALE GENOMIC DNA]</scope>
    <source>
        <strain evidence="1 2">DSM 7320</strain>
    </source>
</reference>
<protein>
    <submittedName>
        <fullName evidence="1">Uncharacterized protein</fullName>
    </submittedName>
</protein>
<organism evidence="1 2">
    <name type="scientific">Clostridium felsineum</name>
    <dbReference type="NCBI Taxonomy" id="36839"/>
    <lineage>
        <taxon>Bacteria</taxon>
        <taxon>Bacillati</taxon>
        <taxon>Bacillota</taxon>
        <taxon>Clostridia</taxon>
        <taxon>Eubacteriales</taxon>
        <taxon>Clostridiaceae</taxon>
        <taxon>Clostridium</taxon>
    </lineage>
</organism>
<dbReference type="STRING" id="84029.CROST_36210"/>
<proteinExistence type="predicted"/>